<dbReference type="GO" id="GO:0008360">
    <property type="term" value="P:regulation of cell shape"/>
    <property type="evidence" value="ECO:0007669"/>
    <property type="project" value="UniProtKB-KW"/>
</dbReference>
<evidence type="ECO:0000256" key="5">
    <source>
        <dbReference type="ARBA" id="ARBA00022960"/>
    </source>
</evidence>
<keyword evidence="4 8" id="KW-0812">Transmembrane</keyword>
<dbReference type="AlphaFoldDB" id="A0AA91ICQ8"/>
<comment type="caution">
    <text evidence="9">The sequence shown here is derived from an EMBL/GenBank/DDBJ whole genome shotgun (WGS) entry which is preliminary data.</text>
</comment>
<evidence type="ECO:0000313" key="10">
    <source>
        <dbReference type="Proteomes" id="UP000077852"/>
    </source>
</evidence>
<comment type="subcellular location">
    <subcellularLocation>
        <location evidence="1">Cell membrane</location>
        <topology evidence="1">Multi-pass membrane protein</topology>
    </subcellularLocation>
</comment>
<dbReference type="GO" id="GO:0005886">
    <property type="term" value="C:plasma membrane"/>
    <property type="evidence" value="ECO:0007669"/>
    <property type="project" value="UniProtKB-SubCell"/>
</dbReference>
<organism evidence="9 10">
    <name type="scientific">Variovorax paradoxus</name>
    <dbReference type="NCBI Taxonomy" id="34073"/>
    <lineage>
        <taxon>Bacteria</taxon>
        <taxon>Pseudomonadati</taxon>
        <taxon>Pseudomonadota</taxon>
        <taxon>Betaproteobacteria</taxon>
        <taxon>Burkholderiales</taxon>
        <taxon>Comamonadaceae</taxon>
        <taxon>Variovorax</taxon>
    </lineage>
</organism>
<dbReference type="PIRSF" id="PIRSF018472">
    <property type="entry name" value="MreD_proteobac"/>
    <property type="match status" value="1"/>
</dbReference>
<dbReference type="Proteomes" id="UP000077852">
    <property type="component" value="Unassembled WGS sequence"/>
</dbReference>
<feature type="transmembrane region" description="Helical" evidence="8">
    <location>
        <begin position="100"/>
        <end position="122"/>
    </location>
</feature>
<evidence type="ECO:0000256" key="1">
    <source>
        <dbReference type="ARBA" id="ARBA00004651"/>
    </source>
</evidence>
<evidence type="ECO:0000313" key="9">
    <source>
        <dbReference type="EMBL" id="OAK65700.1"/>
    </source>
</evidence>
<reference evidence="9 10" key="1">
    <citation type="submission" date="2016-03" db="EMBL/GenBank/DDBJ databases">
        <title>Genome sequence of Variovorax paradoxus KB5.</title>
        <authorList>
            <person name="Jeong H."/>
            <person name="Hong C.E."/>
            <person name="Jo S.H."/>
            <person name="Park J.M."/>
        </authorList>
    </citation>
    <scope>NUCLEOTIDE SEQUENCE [LARGE SCALE GENOMIC DNA]</scope>
    <source>
        <strain evidence="9 10">KB5</strain>
    </source>
</reference>
<dbReference type="NCBIfam" id="TIGR03426">
    <property type="entry name" value="shape_MreD"/>
    <property type="match status" value="1"/>
</dbReference>
<evidence type="ECO:0000256" key="6">
    <source>
        <dbReference type="ARBA" id="ARBA00022989"/>
    </source>
</evidence>
<dbReference type="InterPro" id="IPR007227">
    <property type="entry name" value="Cell_shape_determining_MreD"/>
</dbReference>
<evidence type="ECO:0000256" key="7">
    <source>
        <dbReference type="ARBA" id="ARBA00023136"/>
    </source>
</evidence>
<keyword evidence="3" id="KW-1003">Cell membrane</keyword>
<evidence type="ECO:0000256" key="8">
    <source>
        <dbReference type="SAM" id="Phobius"/>
    </source>
</evidence>
<name>A0AA91ICQ8_VARPD</name>
<feature type="transmembrane region" description="Helical" evidence="8">
    <location>
        <begin position="44"/>
        <end position="69"/>
    </location>
</feature>
<keyword evidence="6 8" id="KW-1133">Transmembrane helix</keyword>
<keyword evidence="5" id="KW-0133">Cell shape</keyword>
<keyword evidence="7 8" id="KW-0472">Membrane</keyword>
<dbReference type="PANTHER" id="PTHR37484:SF1">
    <property type="entry name" value="ROD SHAPE-DETERMINING PROTEIN MRED"/>
    <property type="match status" value="1"/>
</dbReference>
<evidence type="ECO:0000256" key="3">
    <source>
        <dbReference type="ARBA" id="ARBA00022475"/>
    </source>
</evidence>
<accession>A0AA91ICQ8</accession>
<dbReference type="RefSeq" id="WP_081266985.1">
    <property type="nucleotide sequence ID" value="NZ_LVHG01000031.1"/>
</dbReference>
<sequence length="173" mass="19130">MIKRPGQQQLLLPVSPFFMWTSLVVALLVNMVPIGRAVWMPDLLALVIVFWGVHQPARVGIGAAFVFGLCMDVHQSSMLGQHALSYTTLGFFAITIHRRLLWYPVLSQALQVLPLFALSQLIEVVTRMIGGGVFPGWTVLISPAIEAALWPLATALLLAPQRRTPEPDENRPL</sequence>
<evidence type="ECO:0000256" key="2">
    <source>
        <dbReference type="ARBA" id="ARBA00007776"/>
    </source>
</evidence>
<feature type="transmembrane region" description="Helical" evidence="8">
    <location>
        <begin position="12"/>
        <end position="32"/>
    </location>
</feature>
<dbReference type="PANTHER" id="PTHR37484">
    <property type="entry name" value="ROD SHAPE-DETERMINING PROTEIN MRED"/>
    <property type="match status" value="1"/>
</dbReference>
<evidence type="ECO:0000256" key="4">
    <source>
        <dbReference type="ARBA" id="ARBA00022692"/>
    </source>
</evidence>
<proteinExistence type="inferred from homology"/>
<dbReference type="Pfam" id="PF04093">
    <property type="entry name" value="MreD"/>
    <property type="match status" value="1"/>
</dbReference>
<feature type="transmembrane region" description="Helical" evidence="8">
    <location>
        <begin position="134"/>
        <end position="159"/>
    </location>
</feature>
<protein>
    <submittedName>
        <fullName evidence="9">Rod shape-determining protein MreD</fullName>
    </submittedName>
</protein>
<dbReference type="EMBL" id="LVHG01000031">
    <property type="protein sequence ID" value="OAK65700.1"/>
    <property type="molecule type" value="Genomic_DNA"/>
</dbReference>
<gene>
    <name evidence="9" type="ORF">A3K87_10650</name>
</gene>
<dbReference type="InterPro" id="IPR026034">
    <property type="entry name" value="MreD_proteobac"/>
</dbReference>
<comment type="similarity">
    <text evidence="2">Belongs to the MreD family.</text>
</comment>